<organism evidence="11 12">
    <name type="scientific">Mycena albidolilacea</name>
    <dbReference type="NCBI Taxonomy" id="1033008"/>
    <lineage>
        <taxon>Eukaryota</taxon>
        <taxon>Fungi</taxon>
        <taxon>Dikarya</taxon>
        <taxon>Basidiomycota</taxon>
        <taxon>Agaricomycotina</taxon>
        <taxon>Agaricomycetes</taxon>
        <taxon>Agaricomycetidae</taxon>
        <taxon>Agaricales</taxon>
        <taxon>Marasmiineae</taxon>
        <taxon>Mycenaceae</taxon>
        <taxon>Mycena</taxon>
    </lineage>
</organism>
<keyword evidence="8" id="KW-1133">Transmembrane helix</keyword>
<evidence type="ECO:0000259" key="10">
    <source>
        <dbReference type="PROSITE" id="PS50011"/>
    </source>
</evidence>
<keyword evidence="4 6" id="KW-0067">ATP-binding</keyword>
<evidence type="ECO:0000256" key="7">
    <source>
        <dbReference type="RuleBase" id="RU000304"/>
    </source>
</evidence>
<dbReference type="InterPro" id="IPR011009">
    <property type="entry name" value="Kinase-like_dom_sf"/>
</dbReference>
<dbReference type="Pfam" id="PF00069">
    <property type="entry name" value="Pkinase"/>
    <property type="match status" value="1"/>
</dbReference>
<comment type="caution">
    <text evidence="11">The sequence shown here is derived from an EMBL/GenBank/DDBJ whole genome shotgun (WGS) entry which is preliminary data.</text>
</comment>
<feature type="signal peptide" evidence="9">
    <location>
        <begin position="1"/>
        <end position="21"/>
    </location>
</feature>
<evidence type="ECO:0000256" key="9">
    <source>
        <dbReference type="SAM" id="SignalP"/>
    </source>
</evidence>
<protein>
    <recommendedName>
        <fullName evidence="5">NEK6-subfamily protein kinase</fullName>
        <ecNumber evidence="5">2.7.11.34</ecNumber>
    </recommendedName>
</protein>
<accession>A0AAD7A1I0</accession>
<evidence type="ECO:0000256" key="1">
    <source>
        <dbReference type="ARBA" id="ARBA00022679"/>
    </source>
</evidence>
<dbReference type="InterPro" id="IPR000719">
    <property type="entry name" value="Prot_kinase_dom"/>
</dbReference>
<evidence type="ECO:0000256" key="6">
    <source>
        <dbReference type="PROSITE-ProRule" id="PRU10141"/>
    </source>
</evidence>
<dbReference type="EC" id="2.7.11.34" evidence="5"/>
<gene>
    <name evidence="11" type="ORF">DFH08DRAFT_937421</name>
</gene>
<feature type="transmembrane region" description="Helical" evidence="8">
    <location>
        <begin position="122"/>
        <end position="140"/>
    </location>
</feature>
<proteinExistence type="inferred from homology"/>
<dbReference type="PROSITE" id="PS00107">
    <property type="entry name" value="PROTEIN_KINASE_ATP"/>
    <property type="match status" value="1"/>
</dbReference>
<keyword evidence="12" id="KW-1185">Reference proteome</keyword>
<dbReference type="InterPro" id="IPR017441">
    <property type="entry name" value="Protein_kinase_ATP_BS"/>
</dbReference>
<dbReference type="AlphaFoldDB" id="A0AAD7A1I0"/>
<dbReference type="Gene3D" id="3.30.200.20">
    <property type="entry name" value="Phosphorylase Kinase, domain 1"/>
    <property type="match status" value="1"/>
</dbReference>
<evidence type="ECO:0000256" key="8">
    <source>
        <dbReference type="SAM" id="Phobius"/>
    </source>
</evidence>
<feature type="chain" id="PRO_5041903275" description="NEK6-subfamily protein kinase" evidence="9">
    <location>
        <begin position="22"/>
        <end position="471"/>
    </location>
</feature>
<dbReference type="EMBL" id="JARIHO010000020">
    <property type="protein sequence ID" value="KAJ7347120.1"/>
    <property type="molecule type" value="Genomic_DNA"/>
</dbReference>
<keyword evidence="3 11" id="KW-0418">Kinase</keyword>
<dbReference type="CDD" id="cd00180">
    <property type="entry name" value="PKc"/>
    <property type="match status" value="1"/>
</dbReference>
<dbReference type="SUPFAM" id="SSF56112">
    <property type="entry name" value="Protein kinase-like (PK-like)"/>
    <property type="match status" value="1"/>
</dbReference>
<dbReference type="SMART" id="SM00220">
    <property type="entry name" value="S_TKc"/>
    <property type="match status" value="1"/>
</dbReference>
<evidence type="ECO:0000256" key="5">
    <source>
        <dbReference type="ARBA" id="ARBA00039067"/>
    </source>
</evidence>
<keyword evidence="1" id="KW-0808">Transferase</keyword>
<dbReference type="PROSITE" id="PS00108">
    <property type="entry name" value="PROTEIN_KINASE_ST"/>
    <property type="match status" value="1"/>
</dbReference>
<dbReference type="Gene3D" id="1.10.510.10">
    <property type="entry name" value="Transferase(Phosphotransferase) domain 1"/>
    <property type="match status" value="1"/>
</dbReference>
<keyword evidence="9" id="KW-0732">Signal</keyword>
<evidence type="ECO:0000256" key="4">
    <source>
        <dbReference type="ARBA" id="ARBA00022840"/>
    </source>
</evidence>
<evidence type="ECO:0000256" key="3">
    <source>
        <dbReference type="ARBA" id="ARBA00022777"/>
    </source>
</evidence>
<feature type="domain" description="Protein kinase" evidence="10">
    <location>
        <begin position="76"/>
        <end position="471"/>
    </location>
</feature>
<dbReference type="GO" id="GO:0004674">
    <property type="term" value="F:protein serine/threonine kinase activity"/>
    <property type="evidence" value="ECO:0007669"/>
    <property type="project" value="UniProtKB-KW"/>
</dbReference>
<evidence type="ECO:0000313" key="11">
    <source>
        <dbReference type="EMBL" id="KAJ7347120.1"/>
    </source>
</evidence>
<feature type="transmembrane region" description="Helical" evidence="8">
    <location>
        <begin position="82"/>
        <end position="101"/>
    </location>
</feature>
<dbReference type="PANTHER" id="PTHR43289:SF6">
    <property type="entry name" value="SERINE_THREONINE-PROTEIN KINASE NEKL-3"/>
    <property type="match status" value="1"/>
</dbReference>
<feature type="binding site" evidence="6">
    <location>
        <position position="259"/>
    </location>
    <ligand>
        <name>ATP</name>
        <dbReference type="ChEBI" id="CHEBI:30616"/>
    </ligand>
</feature>
<keyword evidence="7" id="KW-0723">Serine/threonine-protein kinase</keyword>
<dbReference type="Proteomes" id="UP001218218">
    <property type="component" value="Unassembled WGS sequence"/>
</dbReference>
<keyword evidence="2 6" id="KW-0547">Nucleotide-binding</keyword>
<evidence type="ECO:0000313" key="12">
    <source>
        <dbReference type="Proteomes" id="UP001218218"/>
    </source>
</evidence>
<evidence type="ECO:0000256" key="2">
    <source>
        <dbReference type="ARBA" id="ARBA00022741"/>
    </source>
</evidence>
<dbReference type="PANTHER" id="PTHR43289">
    <property type="entry name" value="MITOGEN-ACTIVATED PROTEIN KINASE KINASE KINASE 20-RELATED"/>
    <property type="match status" value="1"/>
</dbReference>
<sequence>MLTYILHVVSCLSSIVSQADTIRCRAVAASKRAVDGAVLTVVAALKSRKGPVPLPPPPTKTLPLWLAPTRTAAVQYSPSACLSFGLLGLILIVLVAAALAKMGVLQAGIKSIVNGLNRRIQALHYTLLVVVLSIIKVLHVDIITTALNALDLLFGLAVQHIASGNRPLLLAHAPANLAATDLAPTPFKLIDSSYLDLPGPNALLDVLTFRPRSRPIGSLGVKHSVHIDEIRIVNELGRGGFGRVVRVETKDKTRQFALKKIKKIAIDWRSFRDEDIGGESFEDFRMTSKAGALFFGAKLMAALHALHERGVVHLDIKPANLLLGENNTLRVIDYGVSQRFDLARPTAAEFPRWCKLRDEGGACFPMLWPGPENPHIVYGRGGTFTFMSPPDRHHLPSSYGSDIWALGVTMYEWITLGTYAEFAVDGTWVVNKEHKLSAVEVDFFQRAFSWTVPHRFENWDEIQRHPMWTSA</sequence>
<keyword evidence="8" id="KW-0472">Membrane</keyword>
<dbReference type="InterPro" id="IPR008271">
    <property type="entry name" value="Ser/Thr_kinase_AS"/>
</dbReference>
<reference evidence="11" key="1">
    <citation type="submission" date="2023-03" db="EMBL/GenBank/DDBJ databases">
        <title>Massive genome expansion in bonnet fungi (Mycena s.s.) driven by repeated elements and novel gene families across ecological guilds.</title>
        <authorList>
            <consortium name="Lawrence Berkeley National Laboratory"/>
            <person name="Harder C.B."/>
            <person name="Miyauchi S."/>
            <person name="Viragh M."/>
            <person name="Kuo A."/>
            <person name="Thoen E."/>
            <person name="Andreopoulos B."/>
            <person name="Lu D."/>
            <person name="Skrede I."/>
            <person name="Drula E."/>
            <person name="Henrissat B."/>
            <person name="Morin E."/>
            <person name="Kohler A."/>
            <person name="Barry K."/>
            <person name="LaButti K."/>
            <person name="Morin E."/>
            <person name="Salamov A."/>
            <person name="Lipzen A."/>
            <person name="Mereny Z."/>
            <person name="Hegedus B."/>
            <person name="Baldrian P."/>
            <person name="Stursova M."/>
            <person name="Weitz H."/>
            <person name="Taylor A."/>
            <person name="Grigoriev I.V."/>
            <person name="Nagy L.G."/>
            <person name="Martin F."/>
            <person name="Kauserud H."/>
        </authorList>
    </citation>
    <scope>NUCLEOTIDE SEQUENCE</scope>
    <source>
        <strain evidence="11">CBHHK002</strain>
    </source>
</reference>
<dbReference type="PROSITE" id="PS50011">
    <property type="entry name" value="PROTEIN_KINASE_DOM"/>
    <property type="match status" value="1"/>
</dbReference>
<name>A0AAD7A1I0_9AGAR</name>
<dbReference type="GO" id="GO:0005524">
    <property type="term" value="F:ATP binding"/>
    <property type="evidence" value="ECO:0007669"/>
    <property type="project" value="UniProtKB-UniRule"/>
</dbReference>
<comment type="similarity">
    <text evidence="7">Belongs to the protein kinase superfamily.</text>
</comment>
<keyword evidence="8" id="KW-0812">Transmembrane</keyword>